<dbReference type="VEuPathDB" id="FungiDB:Z518_09343"/>
<sequence>MTTLSESAVSDINTISRFISCPQIASLLTCFPVDVLVLCGNAIIPIAENVFSVLEARPDLAKTLVICGGIGHSTRLLYEAVRQSRKYGYLARDIEGLPEAIVLRFILKEFYPILVEHIRSGTMRLIVEDKSTNCGANAIETRRVLEQNSIPMPESLIIVQDPTMCLRTLASFRHTYAEVCPPPNFFACPTFVPMISLDSSSPQRSEPEVHFVVAASIHPTDIWDHRRFFDLLMGEIPRLRDDEHGYGPKGKNFIAHVDIPDEVEAAWTRLRNVLDFKR</sequence>
<dbReference type="PANTHER" id="PTHR30336:SF20">
    <property type="entry name" value="DUF218 DOMAIN-CONTAINING PROTEIN"/>
    <property type="match status" value="1"/>
</dbReference>
<organism evidence="1 2">
    <name type="scientific">Rhinocladiella mackenziei CBS 650.93</name>
    <dbReference type="NCBI Taxonomy" id="1442369"/>
    <lineage>
        <taxon>Eukaryota</taxon>
        <taxon>Fungi</taxon>
        <taxon>Dikarya</taxon>
        <taxon>Ascomycota</taxon>
        <taxon>Pezizomycotina</taxon>
        <taxon>Eurotiomycetes</taxon>
        <taxon>Chaetothyriomycetidae</taxon>
        <taxon>Chaetothyriales</taxon>
        <taxon>Herpotrichiellaceae</taxon>
        <taxon>Rhinocladiella</taxon>
    </lineage>
</organism>
<dbReference type="GO" id="GO:0005886">
    <property type="term" value="C:plasma membrane"/>
    <property type="evidence" value="ECO:0007669"/>
    <property type="project" value="TreeGrafter"/>
</dbReference>
<dbReference type="Gene3D" id="3.40.50.620">
    <property type="entry name" value="HUPs"/>
    <property type="match status" value="1"/>
</dbReference>
<accession>A0A0D2FI02</accession>
<keyword evidence="2" id="KW-1185">Reference proteome</keyword>
<reference evidence="1 2" key="1">
    <citation type="submission" date="2015-01" db="EMBL/GenBank/DDBJ databases">
        <title>The Genome Sequence of Rhinocladiella mackenzie CBS 650.93.</title>
        <authorList>
            <consortium name="The Broad Institute Genomics Platform"/>
            <person name="Cuomo C."/>
            <person name="de Hoog S."/>
            <person name="Gorbushina A."/>
            <person name="Stielow B."/>
            <person name="Teixiera M."/>
            <person name="Abouelleil A."/>
            <person name="Chapman S.B."/>
            <person name="Priest M."/>
            <person name="Young S.K."/>
            <person name="Wortman J."/>
            <person name="Nusbaum C."/>
            <person name="Birren B."/>
        </authorList>
    </citation>
    <scope>NUCLEOTIDE SEQUENCE [LARGE SCALE GENOMIC DNA]</scope>
    <source>
        <strain evidence="1 2">CBS 650.93</strain>
    </source>
</reference>
<evidence type="ECO:0008006" key="3">
    <source>
        <dbReference type="Google" id="ProtNLM"/>
    </source>
</evidence>
<dbReference type="GeneID" id="25297414"/>
<dbReference type="OrthoDB" id="17725at2759"/>
<dbReference type="InterPro" id="IPR051599">
    <property type="entry name" value="Cell_Envelope_Assoc"/>
</dbReference>
<dbReference type="HOGENOM" id="CLU_084257_0_0_1"/>
<gene>
    <name evidence="1" type="ORF">Z518_09343</name>
</gene>
<dbReference type="PANTHER" id="PTHR30336">
    <property type="entry name" value="INNER MEMBRANE PROTEIN, PROBABLE PERMEASE"/>
    <property type="match status" value="1"/>
</dbReference>
<dbReference type="InterPro" id="IPR014729">
    <property type="entry name" value="Rossmann-like_a/b/a_fold"/>
</dbReference>
<dbReference type="Proteomes" id="UP000053617">
    <property type="component" value="Unassembled WGS sequence"/>
</dbReference>
<protein>
    <recommendedName>
        <fullName evidence="3">DUF218 domain-containing protein</fullName>
    </recommendedName>
</protein>
<name>A0A0D2FI02_9EURO</name>
<proteinExistence type="predicted"/>
<dbReference type="Gene3D" id="1.10.3620.10">
    <property type="entry name" value="YdcF like domain"/>
    <property type="match status" value="1"/>
</dbReference>
<dbReference type="AlphaFoldDB" id="A0A0D2FI02"/>
<dbReference type="RefSeq" id="XP_013268753.1">
    <property type="nucleotide sequence ID" value="XM_013413299.1"/>
</dbReference>
<evidence type="ECO:0000313" key="2">
    <source>
        <dbReference type="Proteomes" id="UP000053617"/>
    </source>
</evidence>
<dbReference type="EMBL" id="KN847481">
    <property type="protein sequence ID" value="KIX01617.1"/>
    <property type="molecule type" value="Genomic_DNA"/>
</dbReference>
<evidence type="ECO:0000313" key="1">
    <source>
        <dbReference type="EMBL" id="KIX01617.1"/>
    </source>
</evidence>